<gene>
    <name evidence="20" type="ORF">CSOL1703_00000969</name>
</gene>
<keyword evidence="7 17" id="KW-0028">Amino-acid biosynthesis</keyword>
<evidence type="ECO:0000256" key="6">
    <source>
        <dbReference type="ARBA" id="ARBA00021560"/>
    </source>
</evidence>
<dbReference type="PROSITE" id="PS01244">
    <property type="entry name" value="ACONITASE_2"/>
    <property type="match status" value="1"/>
</dbReference>
<name>A0A9N9Z4Z1_9HYPO</name>
<comment type="cofactor">
    <cofactor evidence="17">
        <name>[4Fe-4S] cluster</name>
        <dbReference type="ChEBI" id="CHEBI:49883"/>
    </cofactor>
    <text evidence="17">Binds 1 [4Fe-4S] cluster per subunit.</text>
</comment>
<evidence type="ECO:0000256" key="17">
    <source>
        <dbReference type="RuleBase" id="RU362038"/>
    </source>
</evidence>
<evidence type="ECO:0000256" key="5">
    <source>
        <dbReference type="ARBA" id="ARBA00012022"/>
    </source>
</evidence>
<evidence type="ECO:0000256" key="7">
    <source>
        <dbReference type="ARBA" id="ARBA00022605"/>
    </source>
</evidence>
<evidence type="ECO:0000256" key="9">
    <source>
        <dbReference type="ARBA" id="ARBA00022946"/>
    </source>
</evidence>
<dbReference type="GO" id="GO:0005739">
    <property type="term" value="C:mitochondrion"/>
    <property type="evidence" value="ECO:0007669"/>
    <property type="project" value="UniProtKB-SubCell"/>
</dbReference>
<dbReference type="PROSITE" id="PS00450">
    <property type="entry name" value="ACONITASE_1"/>
    <property type="match status" value="1"/>
</dbReference>
<feature type="domain" description="Aconitase/3-isopropylmalate dehydratase large subunit alpha/beta/alpha" evidence="18">
    <location>
        <begin position="85"/>
        <end position="197"/>
    </location>
</feature>
<protein>
    <recommendedName>
        <fullName evidence="6 17">Homoaconitase, mitochondrial</fullName>
        <ecNumber evidence="5 17">4.2.1.36</ecNumber>
    </recommendedName>
    <alternativeName>
        <fullName evidence="16 17">Homoaconitate hydratase</fullName>
    </alternativeName>
</protein>
<feature type="domain" description="Aconitase/3-isopropylmalate dehydratase large subunit alpha/beta/alpha" evidence="18">
    <location>
        <begin position="198"/>
        <end position="493"/>
    </location>
</feature>
<evidence type="ECO:0000256" key="4">
    <source>
        <dbReference type="ARBA" id="ARBA00007185"/>
    </source>
</evidence>
<dbReference type="InterPro" id="IPR015931">
    <property type="entry name" value="Acnase/IPM_dHydase_lsu_aba_1/3"/>
</dbReference>
<dbReference type="InterPro" id="IPR000573">
    <property type="entry name" value="AconitaseA/IPMdHydase_ssu_swvl"/>
</dbReference>
<keyword evidence="9 17" id="KW-0809">Transit peptide</keyword>
<dbReference type="SUPFAM" id="SSF53732">
    <property type="entry name" value="Aconitase iron-sulfur domain"/>
    <property type="match status" value="1"/>
</dbReference>
<dbReference type="InterPro" id="IPR050067">
    <property type="entry name" value="IPM_dehydratase_rel_enz"/>
</dbReference>
<dbReference type="InterPro" id="IPR039386">
    <property type="entry name" value="Homoaconitase_swivel"/>
</dbReference>
<keyword evidence="13 17" id="KW-0457">Lysine biosynthesis</keyword>
<proteinExistence type="inferred from homology"/>
<reference evidence="20" key="1">
    <citation type="submission" date="2021-10" db="EMBL/GenBank/DDBJ databases">
        <authorList>
            <person name="Piombo E."/>
        </authorList>
    </citation>
    <scope>NUCLEOTIDE SEQUENCE</scope>
</reference>
<dbReference type="EC" id="4.2.1.36" evidence="5 17"/>
<dbReference type="PANTHER" id="PTHR43822">
    <property type="entry name" value="HOMOACONITASE, MITOCHONDRIAL-RELATED"/>
    <property type="match status" value="1"/>
</dbReference>
<dbReference type="InterPro" id="IPR036008">
    <property type="entry name" value="Aconitase_4Fe-4S_dom"/>
</dbReference>
<dbReference type="InterPro" id="IPR001030">
    <property type="entry name" value="Acoase/IPM_deHydtase_lsu_aba"/>
</dbReference>
<dbReference type="Gene3D" id="3.30.499.10">
    <property type="entry name" value="Aconitase, domain 3"/>
    <property type="match status" value="2"/>
</dbReference>
<evidence type="ECO:0000256" key="13">
    <source>
        <dbReference type="ARBA" id="ARBA00023154"/>
    </source>
</evidence>
<dbReference type="Gene3D" id="3.20.19.10">
    <property type="entry name" value="Aconitase, domain 4"/>
    <property type="match status" value="1"/>
</dbReference>
<dbReference type="GO" id="GO:0051539">
    <property type="term" value="F:4 iron, 4 sulfur cluster binding"/>
    <property type="evidence" value="ECO:0007669"/>
    <property type="project" value="UniProtKB-UniRule"/>
</dbReference>
<evidence type="ECO:0000256" key="16">
    <source>
        <dbReference type="ARBA" id="ARBA00032706"/>
    </source>
</evidence>
<comment type="subcellular location">
    <subcellularLocation>
        <location evidence="2 17">Mitochondrion</location>
    </subcellularLocation>
</comment>
<evidence type="ECO:0000256" key="10">
    <source>
        <dbReference type="ARBA" id="ARBA00023004"/>
    </source>
</evidence>
<dbReference type="Pfam" id="PF00694">
    <property type="entry name" value="Aconitase_C"/>
    <property type="match status" value="1"/>
</dbReference>
<keyword evidence="14 17" id="KW-0456">Lyase</keyword>
<dbReference type="InterPro" id="IPR015932">
    <property type="entry name" value="Aconitase_dom2"/>
</dbReference>
<dbReference type="Gene3D" id="3.40.1060.10">
    <property type="entry name" value="Aconitase, Domain 2"/>
    <property type="match status" value="1"/>
</dbReference>
<evidence type="ECO:0000256" key="2">
    <source>
        <dbReference type="ARBA" id="ARBA00004173"/>
    </source>
</evidence>
<dbReference type="PANTHER" id="PTHR43822:SF2">
    <property type="entry name" value="HOMOACONITASE, MITOCHONDRIAL"/>
    <property type="match status" value="1"/>
</dbReference>
<evidence type="ECO:0000256" key="8">
    <source>
        <dbReference type="ARBA" id="ARBA00022723"/>
    </source>
</evidence>
<evidence type="ECO:0000256" key="11">
    <source>
        <dbReference type="ARBA" id="ARBA00023014"/>
    </source>
</evidence>
<dbReference type="PRINTS" id="PR00415">
    <property type="entry name" value="ACONITASE"/>
</dbReference>
<keyword evidence="11 17" id="KW-0411">Iron-sulfur</keyword>
<dbReference type="GO" id="GO:0046872">
    <property type="term" value="F:metal ion binding"/>
    <property type="evidence" value="ECO:0007669"/>
    <property type="project" value="UniProtKB-UniRule"/>
</dbReference>
<dbReference type="CDD" id="cd01674">
    <property type="entry name" value="Homoaconitase_Swivel"/>
    <property type="match status" value="1"/>
</dbReference>
<dbReference type="GO" id="GO:0004409">
    <property type="term" value="F:homoaconitate hydratase activity"/>
    <property type="evidence" value="ECO:0007669"/>
    <property type="project" value="UniProtKB-UniRule"/>
</dbReference>
<keyword evidence="12 17" id="KW-0496">Mitochondrion</keyword>
<evidence type="ECO:0000313" key="21">
    <source>
        <dbReference type="Proteomes" id="UP000775872"/>
    </source>
</evidence>
<dbReference type="OrthoDB" id="10262323at2759"/>
<evidence type="ECO:0000256" key="15">
    <source>
        <dbReference type="ARBA" id="ARBA00029338"/>
    </source>
</evidence>
<dbReference type="InterPro" id="IPR015928">
    <property type="entry name" value="Aconitase/3IPM_dehydase_swvl"/>
</dbReference>
<dbReference type="Pfam" id="PF00330">
    <property type="entry name" value="Aconitase"/>
    <property type="match status" value="2"/>
</dbReference>
<evidence type="ECO:0000256" key="14">
    <source>
        <dbReference type="ARBA" id="ARBA00023239"/>
    </source>
</evidence>
<comment type="function">
    <text evidence="1 17">Catalyzes the reversible hydration of cis-homoaconitate to (2R,3S)-homoisocitrate, a step in the alpha-aminoadipate pathway for lysine biosynthesis.</text>
</comment>
<dbReference type="AlphaFoldDB" id="A0A9N9Z4Z1"/>
<feature type="domain" description="Aconitase A/isopropylmalate dehydratase small subunit swivel" evidence="19">
    <location>
        <begin position="546"/>
        <end position="674"/>
    </location>
</feature>
<dbReference type="Proteomes" id="UP000775872">
    <property type="component" value="Unassembled WGS sequence"/>
</dbReference>
<keyword evidence="21" id="KW-1185">Reference proteome</keyword>
<comment type="similarity">
    <text evidence="4 17">Belongs to the aconitase/IPM isomerase family.</text>
</comment>
<evidence type="ECO:0000313" key="20">
    <source>
        <dbReference type="EMBL" id="CAH0049019.1"/>
    </source>
</evidence>
<evidence type="ECO:0000256" key="12">
    <source>
        <dbReference type="ARBA" id="ARBA00023128"/>
    </source>
</evidence>
<organism evidence="20 21">
    <name type="scientific">Clonostachys solani</name>
    <dbReference type="NCBI Taxonomy" id="160281"/>
    <lineage>
        <taxon>Eukaryota</taxon>
        <taxon>Fungi</taxon>
        <taxon>Dikarya</taxon>
        <taxon>Ascomycota</taxon>
        <taxon>Pezizomycotina</taxon>
        <taxon>Sordariomycetes</taxon>
        <taxon>Hypocreomycetidae</taxon>
        <taxon>Hypocreales</taxon>
        <taxon>Bionectriaceae</taxon>
        <taxon>Clonostachys</taxon>
    </lineage>
</organism>
<keyword evidence="8 17" id="KW-0479">Metal-binding</keyword>
<accession>A0A9N9Z4Z1</accession>
<dbReference type="InterPro" id="IPR004418">
    <property type="entry name" value="Homoaconitase_mito"/>
</dbReference>
<evidence type="ECO:0000259" key="18">
    <source>
        <dbReference type="Pfam" id="PF00330"/>
    </source>
</evidence>
<comment type="catalytic activity">
    <reaction evidence="15 17">
        <text>(2R,3S)-homoisocitrate = cis-homoaconitate + H2O</text>
        <dbReference type="Rhea" id="RHEA:15485"/>
        <dbReference type="ChEBI" id="CHEBI:15377"/>
        <dbReference type="ChEBI" id="CHEBI:15404"/>
        <dbReference type="ChEBI" id="CHEBI:58174"/>
        <dbReference type="EC" id="4.2.1.36"/>
    </reaction>
</comment>
<dbReference type="InterPro" id="IPR018136">
    <property type="entry name" value="Aconitase_4Fe-4S_BS"/>
</dbReference>
<keyword evidence="10 17" id="KW-0408">Iron</keyword>
<dbReference type="GO" id="GO:0019878">
    <property type="term" value="P:lysine biosynthetic process via aminoadipic acid"/>
    <property type="evidence" value="ECO:0007669"/>
    <property type="project" value="UniProtKB-UniRule"/>
</dbReference>
<evidence type="ECO:0000256" key="1">
    <source>
        <dbReference type="ARBA" id="ARBA00003422"/>
    </source>
</evidence>
<dbReference type="EMBL" id="CABFOC020000035">
    <property type="protein sequence ID" value="CAH0049019.1"/>
    <property type="molecule type" value="Genomic_DNA"/>
</dbReference>
<sequence>MLASQYSKRLLTSSVAIALRQHSFRAAGLTRRMPALPSGARSISKSRNSHAELQGFHSQLNDPAVASVLGSLEASSTVPQTLTEKIVQKHSVDLPDGKFVKSGDYVTIRTWPVATKFLSIGATRIKDPSQIVMTLDHDISNKSETNLRKYKNIEEFAKNQGVDFHPAGKGIGHQIMIEEGYAWPGTLVVASDSHSNTWWCIPPVAKVHFQGRLQPGVQGKDVIVALCGLFNNDEVLNHAIEFTGSEETMRSLSVDDRLTISNMTTEWGALSGIFPIDGMLESWLRAKATEYAMYESDADRRSPASRINHQRIDELFENPLNADKDAKYAKHLTLNLDTVPSYVAGPDSVKVATPLAELQAQDIAIQRAYLVSCTNSRSSDLQAAANVIREKTAANGGVTPRIPDSVEFYMAAASLREQRAAEEQGDWQVLLDAGARPLPSGCGPCIGLGPGLLEPGMTGISASNRNFKGRMGSRDAKAYLASPAVVTSSALAGFITGPGVGSQPADWAGVEHSEGEPFAEKSVDETLESLIGKLDGIIEAGSADRAEGADSGKKEQLTDILPGFPEKISGQITFCGADNISTDGVYPGKYTYRDDVSPEEMAEVCMSNYDTAFNTIAKSGDILVAGYSFGTGSSREQAATSILAKGINLVVGGSFSATYARNSINNALMLLEVPKLVTRLREAFGEPADPKEQVLTRRTGWTLEYDVRRSRVNITEADGTTWSEPVGELPPNVQEIIAVGGLEKWVKSKIEA</sequence>
<dbReference type="SUPFAM" id="SSF52016">
    <property type="entry name" value="LeuD/IlvD-like"/>
    <property type="match status" value="1"/>
</dbReference>
<evidence type="ECO:0000256" key="3">
    <source>
        <dbReference type="ARBA" id="ARBA00005106"/>
    </source>
</evidence>
<dbReference type="NCBIfam" id="TIGR00139">
    <property type="entry name" value="h_aconitase"/>
    <property type="match status" value="1"/>
</dbReference>
<evidence type="ECO:0000259" key="19">
    <source>
        <dbReference type="Pfam" id="PF00694"/>
    </source>
</evidence>
<comment type="caution">
    <text evidence="20">The sequence shown here is derived from an EMBL/GenBank/DDBJ whole genome shotgun (WGS) entry which is preliminary data.</text>
</comment>
<comment type="pathway">
    <text evidence="3 17">Amino-acid biosynthesis; L-lysine biosynthesis via AAA pathway; L-alpha-aminoadipate from 2-oxoglutarate: step 3/5.</text>
</comment>